<dbReference type="Proteomes" id="UP000180246">
    <property type="component" value="Unassembled WGS sequence"/>
</dbReference>
<accession>A0A1S2NE99</accession>
<organism evidence="1 2">
    <name type="scientific">Massilia timonae</name>
    <dbReference type="NCBI Taxonomy" id="47229"/>
    <lineage>
        <taxon>Bacteria</taxon>
        <taxon>Pseudomonadati</taxon>
        <taxon>Pseudomonadota</taxon>
        <taxon>Betaproteobacteria</taxon>
        <taxon>Burkholderiales</taxon>
        <taxon>Oxalobacteraceae</taxon>
        <taxon>Telluria group</taxon>
        <taxon>Massilia</taxon>
    </lineage>
</organism>
<sequence length="75" mass="8389">MSGPAGFMAGPKAAPTQEDFNEIMAGMETVYADWAKHIEDSAPTCHFTKMQWHMGEDESWYECRHCGHTKGTDHG</sequence>
<proteinExistence type="predicted"/>
<protein>
    <submittedName>
        <fullName evidence="1">Uncharacterized protein</fullName>
    </submittedName>
</protein>
<evidence type="ECO:0000313" key="1">
    <source>
        <dbReference type="EMBL" id="OIJ43388.1"/>
    </source>
</evidence>
<name>A0A1S2NE99_9BURK</name>
<gene>
    <name evidence="1" type="ORF">LO55_5072</name>
</gene>
<dbReference type="EMBL" id="JRYB01000001">
    <property type="protein sequence ID" value="OIJ43388.1"/>
    <property type="molecule type" value="Genomic_DNA"/>
</dbReference>
<reference evidence="1 2" key="1">
    <citation type="submission" date="2014-10" db="EMBL/GenBank/DDBJ databases">
        <authorList>
            <person name="Seo M.-J."/>
            <person name="Seok Y.J."/>
            <person name="Cha I.-T."/>
        </authorList>
    </citation>
    <scope>NUCLEOTIDE SEQUENCE [LARGE SCALE GENOMIC DNA]</scope>
    <source>
        <strain evidence="1 2">NEU</strain>
    </source>
</reference>
<dbReference type="AlphaFoldDB" id="A0A1S2NE99"/>
<comment type="caution">
    <text evidence="1">The sequence shown here is derived from an EMBL/GenBank/DDBJ whole genome shotgun (WGS) entry which is preliminary data.</text>
</comment>
<evidence type="ECO:0000313" key="2">
    <source>
        <dbReference type="Proteomes" id="UP000180246"/>
    </source>
</evidence>
<dbReference type="RefSeq" id="WP_143054622.1">
    <property type="nucleotide sequence ID" value="NZ_JRYB01000001.1"/>
</dbReference>